<dbReference type="EMBL" id="SSOB01000019">
    <property type="protein sequence ID" value="THF77575.1"/>
    <property type="molecule type" value="Genomic_DNA"/>
</dbReference>
<dbReference type="Proteomes" id="UP000310636">
    <property type="component" value="Unassembled WGS sequence"/>
</dbReference>
<name>A0A4S4BTF7_9BACL</name>
<dbReference type="Gene3D" id="3.90.1510.10">
    <property type="entry name" value="Glycerate kinase, domain 2"/>
    <property type="match status" value="1"/>
</dbReference>
<keyword evidence="2 4" id="KW-0808">Transferase</keyword>
<reference evidence="5 6" key="1">
    <citation type="submission" date="2019-04" db="EMBL/GenBank/DDBJ databases">
        <title>Cohnella sp. nov. isolated from preserved vegetables.</title>
        <authorList>
            <person name="Lin S.-Y."/>
            <person name="Hung M.-H."/>
            <person name="Young C.-C."/>
        </authorList>
    </citation>
    <scope>NUCLEOTIDE SEQUENCE [LARGE SCALE GENOMIC DNA]</scope>
    <source>
        <strain evidence="5 6">CC-MHH1044</strain>
    </source>
</reference>
<evidence type="ECO:0000256" key="4">
    <source>
        <dbReference type="PIRNR" id="PIRNR006078"/>
    </source>
</evidence>
<dbReference type="PANTHER" id="PTHR21599">
    <property type="entry name" value="GLYCERATE KINASE"/>
    <property type="match status" value="1"/>
</dbReference>
<organism evidence="5 6">
    <name type="scientific">Cohnella fermenti</name>
    <dbReference type="NCBI Taxonomy" id="2565925"/>
    <lineage>
        <taxon>Bacteria</taxon>
        <taxon>Bacillati</taxon>
        <taxon>Bacillota</taxon>
        <taxon>Bacilli</taxon>
        <taxon>Bacillales</taxon>
        <taxon>Paenibacillaceae</taxon>
        <taxon>Cohnella</taxon>
    </lineage>
</organism>
<dbReference type="InterPro" id="IPR018193">
    <property type="entry name" value="Glyc_kinase_flavodox-like_fold"/>
</dbReference>
<dbReference type="NCBIfam" id="TIGR00045">
    <property type="entry name" value="glycerate kinase"/>
    <property type="match status" value="1"/>
</dbReference>
<dbReference type="Gene3D" id="3.40.50.10350">
    <property type="entry name" value="Glycerate kinase, domain 1"/>
    <property type="match status" value="1"/>
</dbReference>
<keyword evidence="6" id="KW-1185">Reference proteome</keyword>
<dbReference type="InterPro" id="IPR018197">
    <property type="entry name" value="Glycerate_kinase_RE-like"/>
</dbReference>
<comment type="caution">
    <text evidence="5">The sequence shown here is derived from an EMBL/GenBank/DDBJ whole genome shotgun (WGS) entry which is preliminary data.</text>
</comment>
<dbReference type="InterPro" id="IPR036129">
    <property type="entry name" value="Glycerate_kinase_sf"/>
</dbReference>
<dbReference type="GO" id="GO:0031388">
    <property type="term" value="P:organic acid phosphorylation"/>
    <property type="evidence" value="ECO:0007669"/>
    <property type="project" value="UniProtKB-UniRule"/>
</dbReference>
<evidence type="ECO:0000256" key="2">
    <source>
        <dbReference type="ARBA" id="ARBA00022679"/>
    </source>
</evidence>
<evidence type="ECO:0000256" key="1">
    <source>
        <dbReference type="ARBA" id="ARBA00006284"/>
    </source>
</evidence>
<comment type="similarity">
    <text evidence="1 4">Belongs to the glycerate kinase type-1 family.</text>
</comment>
<gene>
    <name evidence="5" type="ORF">E6C55_16290</name>
</gene>
<keyword evidence="3 4" id="KW-0418">Kinase</keyword>
<dbReference type="OrthoDB" id="9774290at2"/>
<evidence type="ECO:0000313" key="5">
    <source>
        <dbReference type="EMBL" id="THF77575.1"/>
    </source>
</evidence>
<dbReference type="Pfam" id="PF02595">
    <property type="entry name" value="Gly_kinase"/>
    <property type="match status" value="1"/>
</dbReference>
<dbReference type="AlphaFoldDB" id="A0A4S4BTF7"/>
<dbReference type="GO" id="GO:0008887">
    <property type="term" value="F:glycerate kinase activity"/>
    <property type="evidence" value="ECO:0007669"/>
    <property type="project" value="UniProtKB-UniRule"/>
</dbReference>
<evidence type="ECO:0000313" key="6">
    <source>
        <dbReference type="Proteomes" id="UP000310636"/>
    </source>
</evidence>
<dbReference type="SUPFAM" id="SSF110738">
    <property type="entry name" value="Glycerate kinase I"/>
    <property type="match status" value="1"/>
</dbReference>
<accession>A0A4S4BTF7</accession>
<dbReference type="PIRSF" id="PIRSF006078">
    <property type="entry name" value="GlxK"/>
    <property type="match status" value="1"/>
</dbReference>
<sequence length="398" mass="41129">MTEAFITERREAMRFVLAPDSYKGTMSAVRVCEVMSRAILAELPGAQIDRVPMADGGEGTVEAIVAATNGRVVELEATGPLGIPVAARFGVIEREDGPCAVLEAASLFGLPMVGEADRNPLNATSRGLGDAIRAALDLGLRSFVVGLGGSATNDGGIGMLAALGVRFYNAGGKELPGFGRDLPELDRIDWTCLDERIGACSFLIASDVDNPLLGQRGATRVFGPQKGAGEDVVERLEAAMSAYAEKMKALSGSDLGDEPGAGAAGGIGFALLHLGGKIVQGARVVGEASGLQARIAGADWVVTGEGSSDGQTLSGKAPFYVARLAEAAGKPALLVSGSLGEGWERLLPHYAGCFSTVTRPVGLDEALRRAEANLHAAVRNAVKLIVRAGRTNFSDTNP</sequence>
<evidence type="ECO:0000256" key="3">
    <source>
        <dbReference type="ARBA" id="ARBA00022777"/>
    </source>
</evidence>
<dbReference type="PANTHER" id="PTHR21599:SF0">
    <property type="entry name" value="GLYCERATE KINASE"/>
    <property type="match status" value="1"/>
</dbReference>
<proteinExistence type="inferred from homology"/>
<protein>
    <submittedName>
        <fullName evidence="5">Glycerate kinase</fullName>
    </submittedName>
</protein>
<dbReference type="InterPro" id="IPR004381">
    <property type="entry name" value="Glycerate_kinase"/>
</dbReference>